<dbReference type="EMBL" id="CP006569">
    <property type="protein sequence ID" value="AHF76987.1"/>
    <property type="molecule type" value="Genomic_DNA"/>
</dbReference>
<dbReference type="Proteomes" id="UP000019028">
    <property type="component" value="Chromosome"/>
</dbReference>
<name>W0HWW3_9GAMM</name>
<feature type="domain" description="RES" evidence="1">
    <location>
        <begin position="83"/>
        <end position="211"/>
    </location>
</feature>
<dbReference type="HOGENOM" id="CLU_074555_1_0_6"/>
<reference evidence="2 3" key="1">
    <citation type="journal article" date="2014" name="Genome Biol. Evol.">
        <title>Genome degeneration and adaptation in a nascent stage of symbiosis.</title>
        <authorList>
            <person name="Oakeson K.F."/>
            <person name="Gil R."/>
            <person name="Clayton A.L."/>
            <person name="Dunn D.M."/>
            <person name="von Niederhausern A.C."/>
            <person name="Hamil C."/>
            <person name="Aoyagi A."/>
            <person name="Duval B."/>
            <person name="Baca A."/>
            <person name="Silva F.J."/>
            <person name="Vallier A."/>
            <person name="Jackson D.G."/>
            <person name="Latorre A."/>
            <person name="Weiss R.B."/>
            <person name="Heddi A."/>
            <person name="Moya A."/>
            <person name="Dale C."/>
        </authorList>
    </citation>
    <scope>NUCLEOTIDE SEQUENCE [LARGE SCALE GENOMIC DNA]</scope>
    <source>
        <strain evidence="2 3">HS1</strain>
    </source>
</reference>
<evidence type="ECO:0000313" key="2">
    <source>
        <dbReference type="EMBL" id="AHF76987.1"/>
    </source>
</evidence>
<dbReference type="Pfam" id="PF08808">
    <property type="entry name" value="RES"/>
    <property type="match status" value="1"/>
</dbReference>
<sequence length="244" mass="27007">MTETLPSLPRITLRDQTGYRLINSKYPPVSLFDDVADEHEFNALHALQALTNPRLLDQDAILNGLKKGEIPFGIAGCSYAVAPFTHVNPDGSRFSDGSFGVLYVADTVETALAEVAYHQEHYWRRVPGLKFERLVLRGLQVNFSTDYARDATVLPVDHAVYDPCHYHVSQALGAALKNAECAALRYHSVRRRGAVCWGLFTPAGVTGVRQCAHYEMMWDGQAITSIGKITLTKPAPRPRNGRLG</sequence>
<dbReference type="InterPro" id="IPR014914">
    <property type="entry name" value="RES_dom"/>
</dbReference>
<proteinExistence type="predicted"/>
<dbReference type="PATRIC" id="fig|1239307.3.peg.2131"/>
<keyword evidence="3" id="KW-1185">Reference proteome</keyword>
<gene>
    <name evidence="2" type="ORF">Sant_1935</name>
</gene>
<dbReference type="KEGG" id="sod:Sant_1935"/>
<evidence type="ECO:0000313" key="3">
    <source>
        <dbReference type="Proteomes" id="UP000019028"/>
    </source>
</evidence>
<protein>
    <recommendedName>
        <fullName evidence="1">RES domain-containing protein</fullName>
    </recommendedName>
</protein>
<dbReference type="RefSeq" id="WP_025422117.1">
    <property type="nucleotide sequence ID" value="NZ_CP006569.1"/>
</dbReference>
<evidence type="ECO:0000259" key="1">
    <source>
        <dbReference type="SMART" id="SM00953"/>
    </source>
</evidence>
<dbReference type="AlphaFoldDB" id="W0HWW3"/>
<dbReference type="OrthoDB" id="9795903at2"/>
<accession>W0HWW3</accession>
<dbReference type="SMART" id="SM00953">
    <property type="entry name" value="RES"/>
    <property type="match status" value="1"/>
</dbReference>
<organism evidence="2 3">
    <name type="scientific">Sodalis praecaptivus</name>
    <dbReference type="NCBI Taxonomy" id="1239307"/>
    <lineage>
        <taxon>Bacteria</taxon>
        <taxon>Pseudomonadati</taxon>
        <taxon>Pseudomonadota</taxon>
        <taxon>Gammaproteobacteria</taxon>
        <taxon>Enterobacterales</taxon>
        <taxon>Bruguierivoracaceae</taxon>
        <taxon>Sodalis</taxon>
    </lineage>
</organism>